<dbReference type="GO" id="GO:0006488">
    <property type="term" value="P:dolichol-linked oligosaccharide biosynthetic process"/>
    <property type="evidence" value="ECO:0007669"/>
    <property type="project" value="UniProtKB-UniRule"/>
</dbReference>
<keyword evidence="5" id="KW-0560">Oxidoreductase</keyword>
<dbReference type="KEGG" id="pgu:PGUG_02122"/>
<dbReference type="AlphaFoldDB" id="A5DFS1"/>
<reference evidence="7 8" key="1">
    <citation type="journal article" date="2009" name="Nature">
        <title>Evolution of pathogenicity and sexual reproduction in eight Candida genomes.</title>
        <authorList>
            <person name="Butler G."/>
            <person name="Rasmussen M.D."/>
            <person name="Lin M.F."/>
            <person name="Santos M.A."/>
            <person name="Sakthikumar S."/>
            <person name="Munro C.A."/>
            <person name="Rheinbay E."/>
            <person name="Grabherr M."/>
            <person name="Forche A."/>
            <person name="Reedy J.L."/>
            <person name="Agrafioti I."/>
            <person name="Arnaud M.B."/>
            <person name="Bates S."/>
            <person name="Brown A.J."/>
            <person name="Brunke S."/>
            <person name="Costanzo M.C."/>
            <person name="Fitzpatrick D.A."/>
            <person name="de Groot P.W."/>
            <person name="Harris D."/>
            <person name="Hoyer L.L."/>
            <person name="Hube B."/>
            <person name="Klis F.M."/>
            <person name="Kodira C."/>
            <person name="Lennard N."/>
            <person name="Logue M.E."/>
            <person name="Martin R."/>
            <person name="Neiman A.M."/>
            <person name="Nikolaou E."/>
            <person name="Quail M.A."/>
            <person name="Quinn J."/>
            <person name="Santos M.C."/>
            <person name="Schmitzberger F.F."/>
            <person name="Sherlock G."/>
            <person name="Shah P."/>
            <person name="Silverstein K.A."/>
            <person name="Skrzypek M.S."/>
            <person name="Soll D."/>
            <person name="Staggs R."/>
            <person name="Stansfield I."/>
            <person name="Stumpf M.P."/>
            <person name="Sudbery P.E."/>
            <person name="Srikantha T."/>
            <person name="Zeng Q."/>
            <person name="Berman J."/>
            <person name="Berriman M."/>
            <person name="Heitman J."/>
            <person name="Gow N.A."/>
            <person name="Lorenz M.C."/>
            <person name="Birren B.W."/>
            <person name="Kellis M."/>
            <person name="Cuomo C.A."/>
        </authorList>
    </citation>
    <scope>NUCLEOTIDE SEQUENCE [LARGE SCALE GENOMIC DNA]</scope>
    <source>
        <strain evidence="8">ATCC 6260 / CBS 566 / DSM 6381 / JCM 1539 / NBRC 10279 / NRRL Y-324</strain>
    </source>
</reference>
<evidence type="ECO:0000259" key="6">
    <source>
        <dbReference type="Pfam" id="PF02544"/>
    </source>
</evidence>
<evidence type="ECO:0000256" key="5">
    <source>
        <dbReference type="RuleBase" id="RU367081"/>
    </source>
</evidence>
<comment type="subcellular location">
    <subcellularLocation>
        <location evidence="1">Endomembrane system</location>
        <topology evidence="1">Multi-pass membrane protein</topology>
    </subcellularLocation>
    <subcellularLocation>
        <location evidence="5">Endoplasmic reticulum membrane</location>
    </subcellularLocation>
</comment>
<protein>
    <recommendedName>
        <fullName evidence="5">Polyprenal reductase</fullName>
        <ecNumber evidence="5">1.3.1.94</ecNumber>
    </recommendedName>
</protein>
<dbReference type="STRING" id="294746.A5DFS1"/>
<dbReference type="FunCoup" id="A5DFS1">
    <property type="interactions" value="364"/>
</dbReference>
<feature type="transmembrane region" description="Helical" evidence="5">
    <location>
        <begin position="62"/>
        <end position="81"/>
    </location>
</feature>
<dbReference type="GO" id="GO:0102389">
    <property type="term" value="F:polyprenol reductase activity"/>
    <property type="evidence" value="ECO:0007669"/>
    <property type="project" value="UniProtKB-UniRule"/>
</dbReference>
<evidence type="ECO:0000313" key="8">
    <source>
        <dbReference type="Proteomes" id="UP000001997"/>
    </source>
</evidence>
<evidence type="ECO:0000256" key="3">
    <source>
        <dbReference type="ARBA" id="ARBA00022989"/>
    </source>
</evidence>
<dbReference type="VEuPathDB" id="FungiDB:PGUG_02122"/>
<feature type="domain" description="3-oxo-5-alpha-steroid 4-dehydrogenase C-terminal" evidence="6">
    <location>
        <begin position="160"/>
        <end position="262"/>
    </location>
</feature>
<dbReference type="RefSeq" id="XP_001486451.2">
    <property type="nucleotide sequence ID" value="XM_001486401.1"/>
</dbReference>
<dbReference type="EC" id="1.3.1.94" evidence="5"/>
<feature type="transmembrane region" description="Helical" evidence="5">
    <location>
        <begin position="194"/>
        <end position="219"/>
    </location>
</feature>
<dbReference type="HOGENOM" id="CLU_044409_0_0_1"/>
<dbReference type="Pfam" id="PF02544">
    <property type="entry name" value="Steroid_dh"/>
    <property type="match status" value="1"/>
</dbReference>
<dbReference type="GO" id="GO:0160198">
    <property type="term" value="F:polyprenal reductase activity"/>
    <property type="evidence" value="ECO:0007669"/>
    <property type="project" value="UniProtKB-EC"/>
</dbReference>
<comment type="catalytic activity">
    <reaction evidence="5">
        <text>a di-trans,poly-cis-dolichal + NADP(+) = a di-trans,poly-cis-polyprenal + NADPH + H(+)</text>
        <dbReference type="Rhea" id="RHEA:80727"/>
        <dbReference type="Rhea" id="RHEA-COMP:19536"/>
        <dbReference type="Rhea" id="RHEA-COMP:19537"/>
        <dbReference type="ChEBI" id="CHEBI:15378"/>
        <dbReference type="ChEBI" id="CHEBI:57783"/>
        <dbReference type="ChEBI" id="CHEBI:58349"/>
        <dbReference type="ChEBI" id="CHEBI:231623"/>
        <dbReference type="ChEBI" id="CHEBI:231637"/>
        <dbReference type="EC" id="1.3.1.94"/>
    </reaction>
    <physiologicalReaction direction="right-to-left" evidence="5">
        <dbReference type="Rhea" id="RHEA:80729"/>
    </physiologicalReaction>
</comment>
<dbReference type="InParanoid" id="A5DFS1"/>
<dbReference type="PANTHER" id="PTHR14624">
    <property type="entry name" value="DFG10 PROTEIN"/>
    <property type="match status" value="1"/>
</dbReference>
<accession>A5DFS1</accession>
<dbReference type="UniPathway" id="UPA00378"/>
<dbReference type="GO" id="GO:0043048">
    <property type="term" value="P:dolichyl monophosphate biosynthetic process"/>
    <property type="evidence" value="ECO:0007669"/>
    <property type="project" value="EnsemblFungi"/>
</dbReference>
<keyword evidence="4 5" id="KW-0472">Membrane</keyword>
<gene>
    <name evidence="7" type="ORF">PGUG_02122</name>
</gene>
<dbReference type="GO" id="GO:0007124">
    <property type="term" value="P:pseudohyphal growth"/>
    <property type="evidence" value="ECO:0007669"/>
    <property type="project" value="EnsemblFungi"/>
</dbReference>
<dbReference type="OMA" id="WSLHGKN"/>
<keyword evidence="8" id="KW-1185">Reference proteome</keyword>
<name>A5DFS1_PICGU</name>
<dbReference type="PANTHER" id="PTHR14624:SF0">
    <property type="entry name" value="POLYPRENOL REDUCTASE"/>
    <property type="match status" value="1"/>
</dbReference>
<dbReference type="GO" id="GO:0003865">
    <property type="term" value="F:3-oxo-5-alpha-steroid 4-dehydrogenase activity"/>
    <property type="evidence" value="ECO:0007669"/>
    <property type="project" value="TreeGrafter"/>
</dbReference>
<sequence length="270" mass="30934">MLQLLALAISVAYVGLICGVLIVKFVTPLNNFLKYGKCYNSKAIANENWFLQRFLHLTVPKYFFWHFYVLFSASMLLIVSFPRRNSHYSLAKHNNYTIITCILLAQALRRLYESIYVLKPNQLSRMNIAHYTLGLVFYSLMSINCYLGSTVSKGLQFSVSDTILITVYIITAYDQFLNHKHLASLKKYSMPTRGLFSMVACAHYLDEIVIYTIVAALALKNQPNLVDVNFGLAALFVAVNLSISSRESHEYYKRFGTEYKAKWSIVPRLV</sequence>
<evidence type="ECO:0000256" key="2">
    <source>
        <dbReference type="ARBA" id="ARBA00022692"/>
    </source>
</evidence>
<dbReference type="GO" id="GO:0005789">
    <property type="term" value="C:endoplasmic reticulum membrane"/>
    <property type="evidence" value="ECO:0007669"/>
    <property type="project" value="UniProtKB-SubCell"/>
</dbReference>
<dbReference type="PROSITE" id="PS50244">
    <property type="entry name" value="S5A_REDUCTASE"/>
    <property type="match status" value="1"/>
</dbReference>
<feature type="transmembrane region" description="Helical" evidence="5">
    <location>
        <begin position="6"/>
        <end position="27"/>
    </location>
</feature>
<evidence type="ECO:0000256" key="4">
    <source>
        <dbReference type="ARBA" id="ARBA00023136"/>
    </source>
</evidence>
<dbReference type="GeneID" id="5128226"/>
<dbReference type="Proteomes" id="UP000001997">
    <property type="component" value="Unassembled WGS sequence"/>
</dbReference>
<proteinExistence type="inferred from homology"/>
<evidence type="ECO:0000313" key="7">
    <source>
        <dbReference type="EMBL" id="EDK38024.2"/>
    </source>
</evidence>
<dbReference type="GO" id="GO:0016095">
    <property type="term" value="P:polyprenol catabolic process"/>
    <property type="evidence" value="ECO:0007669"/>
    <property type="project" value="UniProtKB-UniRule"/>
</dbReference>
<dbReference type="EMBL" id="CH408156">
    <property type="protein sequence ID" value="EDK38024.2"/>
    <property type="molecule type" value="Genomic_DNA"/>
</dbReference>
<comment type="pathway">
    <text evidence="5">Protein modification; protein glycosylation.</text>
</comment>
<keyword evidence="3 5" id="KW-1133">Transmembrane helix</keyword>
<evidence type="ECO:0000256" key="1">
    <source>
        <dbReference type="ARBA" id="ARBA00004127"/>
    </source>
</evidence>
<keyword evidence="5" id="KW-0521">NADP</keyword>
<dbReference type="InterPro" id="IPR001104">
    <property type="entry name" value="3-oxo-5_a-steroid_4-DH_C"/>
</dbReference>
<dbReference type="InterPro" id="IPR039698">
    <property type="entry name" value="Dfg10/SRD5A3"/>
</dbReference>
<comment type="function">
    <text evidence="5">Plays a key role in early steps of protein N-linked glycosylation by being involved in the conversion of polyprenol into dolichol. Acts as a polyprenal reductase that mediates the reduction of polyprenal into dolichal in a NADP-dependent mechanism. Dolichols are required for the synthesis of dolichol-linked monosaccharides and the oligosaccharide precursor used for N-glycosylation.</text>
</comment>
<dbReference type="OrthoDB" id="541710at2759"/>
<keyword evidence="2 5" id="KW-0812">Transmembrane</keyword>
<comment type="similarity">
    <text evidence="5">Belongs to the steroid 5-alpha reductase family. Polyprenal reductase subfamily.</text>
</comment>
<feature type="transmembrane region" description="Helical" evidence="5">
    <location>
        <begin position="128"/>
        <end position="149"/>
    </location>
</feature>
<keyword evidence="5" id="KW-0256">Endoplasmic reticulum</keyword>
<dbReference type="eggNOG" id="KOG1640">
    <property type="taxonomic scope" value="Eukaryota"/>
</dbReference>
<feature type="transmembrane region" description="Helical" evidence="5">
    <location>
        <begin position="225"/>
        <end position="243"/>
    </location>
</feature>
<organism evidence="7 8">
    <name type="scientific">Meyerozyma guilliermondii (strain ATCC 6260 / CBS 566 / DSM 6381 / JCM 1539 / NBRC 10279 / NRRL Y-324)</name>
    <name type="common">Yeast</name>
    <name type="synonym">Candida guilliermondii</name>
    <dbReference type="NCBI Taxonomy" id="294746"/>
    <lineage>
        <taxon>Eukaryota</taxon>
        <taxon>Fungi</taxon>
        <taxon>Dikarya</taxon>
        <taxon>Ascomycota</taxon>
        <taxon>Saccharomycotina</taxon>
        <taxon>Pichiomycetes</taxon>
        <taxon>Debaryomycetaceae</taxon>
        <taxon>Meyerozyma</taxon>
    </lineage>
</organism>
<feature type="transmembrane region" description="Helical" evidence="5">
    <location>
        <begin position="155"/>
        <end position="173"/>
    </location>
</feature>